<reference evidence="1" key="1">
    <citation type="submission" date="2018-06" db="EMBL/GenBank/DDBJ databases">
        <authorList>
            <person name="Zhirakovskaya E."/>
        </authorList>
    </citation>
    <scope>NUCLEOTIDE SEQUENCE</scope>
</reference>
<accession>A0A3B0T5G1</accession>
<name>A0A3B0T5G1_9ZZZZ</name>
<protein>
    <submittedName>
        <fullName evidence="1">Uncharacterized protein</fullName>
    </submittedName>
</protein>
<organism evidence="1">
    <name type="scientific">hydrothermal vent metagenome</name>
    <dbReference type="NCBI Taxonomy" id="652676"/>
    <lineage>
        <taxon>unclassified sequences</taxon>
        <taxon>metagenomes</taxon>
        <taxon>ecological metagenomes</taxon>
    </lineage>
</organism>
<sequence length="169" mass="19522">MQLKTQKEMVKKYIFICLTLLFISNGYGQTPEQEEFIKLYKENYIEWISSPEIALLQARDPELKLVIDQIPIQETMAFKNAVEKASNEREEGKSRDITELLGDGAMGVSMDIIKEMLSKENTDVIINLYWRVIKSAESQEIVDLIMPHIEKARRDFEKAGVDIANQVKH</sequence>
<gene>
    <name evidence="1" type="ORF">MNBD_BACTEROID03-282</name>
</gene>
<evidence type="ECO:0000313" key="1">
    <source>
        <dbReference type="EMBL" id="VAW11313.1"/>
    </source>
</evidence>
<dbReference type="EMBL" id="UOEL01000058">
    <property type="protein sequence ID" value="VAW11313.1"/>
    <property type="molecule type" value="Genomic_DNA"/>
</dbReference>
<proteinExistence type="predicted"/>
<dbReference type="AlphaFoldDB" id="A0A3B0T5G1"/>